<feature type="compositionally biased region" description="Pro residues" evidence="1">
    <location>
        <begin position="105"/>
        <end position="115"/>
    </location>
</feature>
<dbReference type="OrthoDB" id="6244967at2759"/>
<comment type="caution">
    <text evidence="3">The sequence shown here is derived from an EMBL/GenBank/DDBJ whole genome shotgun (WGS) entry which is preliminary data.</text>
</comment>
<evidence type="ECO:0000313" key="3">
    <source>
        <dbReference type="EMBL" id="TNN73693.1"/>
    </source>
</evidence>
<dbReference type="InterPro" id="IPR003961">
    <property type="entry name" value="FN3_dom"/>
</dbReference>
<keyword evidence="4" id="KW-1185">Reference proteome</keyword>
<name>A0A4Z2I994_9TELE</name>
<evidence type="ECO:0000256" key="1">
    <source>
        <dbReference type="SAM" id="MobiDB-lite"/>
    </source>
</evidence>
<sequence>MCRAFLTLTLFSFRNTVSAVNNTNELGPVKVMTFLANETTITLGNLNSSMLYKFYLSAHTIKGSGPIITEEAFTVMDTTRTQPTLETGKGPTEPPHPTSPITQSPHPPLHKVPPVGPAFGKVNTSMLEDGAVISWDYFGHHKNVYVEYIIENSKASLCIHCHLKTPVHELN</sequence>
<evidence type="ECO:0000313" key="4">
    <source>
        <dbReference type="Proteomes" id="UP000314294"/>
    </source>
</evidence>
<feature type="signal peptide" evidence="2">
    <location>
        <begin position="1"/>
        <end position="19"/>
    </location>
</feature>
<evidence type="ECO:0000256" key="2">
    <source>
        <dbReference type="SAM" id="SignalP"/>
    </source>
</evidence>
<proteinExistence type="predicted"/>
<dbReference type="CDD" id="cd00063">
    <property type="entry name" value="FN3"/>
    <property type="match status" value="1"/>
</dbReference>
<feature type="chain" id="PRO_5021482249" evidence="2">
    <location>
        <begin position="20"/>
        <end position="171"/>
    </location>
</feature>
<dbReference type="EMBL" id="SRLO01000122">
    <property type="protein sequence ID" value="TNN73693.1"/>
    <property type="molecule type" value="Genomic_DNA"/>
</dbReference>
<gene>
    <name evidence="3" type="primary">NRCAM_2</name>
    <name evidence="3" type="ORF">EYF80_016073</name>
</gene>
<dbReference type="InterPro" id="IPR036116">
    <property type="entry name" value="FN3_sf"/>
</dbReference>
<reference evidence="3 4" key="1">
    <citation type="submission" date="2019-03" db="EMBL/GenBank/DDBJ databases">
        <title>First draft genome of Liparis tanakae, snailfish: a comprehensive survey of snailfish specific genes.</title>
        <authorList>
            <person name="Kim W."/>
            <person name="Song I."/>
            <person name="Jeong J.-H."/>
            <person name="Kim D."/>
            <person name="Kim S."/>
            <person name="Ryu S."/>
            <person name="Song J.Y."/>
            <person name="Lee S.K."/>
        </authorList>
    </citation>
    <scope>NUCLEOTIDE SEQUENCE [LARGE SCALE GENOMIC DNA]</scope>
    <source>
        <tissue evidence="3">Muscle</tissue>
    </source>
</reference>
<accession>A0A4Z2I994</accession>
<feature type="region of interest" description="Disordered" evidence="1">
    <location>
        <begin position="80"/>
        <end position="115"/>
    </location>
</feature>
<protein>
    <submittedName>
        <fullName evidence="3">Neuronal cell adhesion molecule</fullName>
    </submittedName>
</protein>
<organism evidence="3 4">
    <name type="scientific">Liparis tanakae</name>
    <name type="common">Tanaka's snailfish</name>
    <dbReference type="NCBI Taxonomy" id="230148"/>
    <lineage>
        <taxon>Eukaryota</taxon>
        <taxon>Metazoa</taxon>
        <taxon>Chordata</taxon>
        <taxon>Craniata</taxon>
        <taxon>Vertebrata</taxon>
        <taxon>Euteleostomi</taxon>
        <taxon>Actinopterygii</taxon>
        <taxon>Neopterygii</taxon>
        <taxon>Teleostei</taxon>
        <taxon>Neoteleostei</taxon>
        <taxon>Acanthomorphata</taxon>
        <taxon>Eupercaria</taxon>
        <taxon>Perciformes</taxon>
        <taxon>Cottioidei</taxon>
        <taxon>Cottales</taxon>
        <taxon>Liparidae</taxon>
        <taxon>Liparis</taxon>
    </lineage>
</organism>
<dbReference type="AlphaFoldDB" id="A0A4Z2I994"/>
<keyword evidence="2" id="KW-0732">Signal</keyword>
<dbReference type="SUPFAM" id="SSF49265">
    <property type="entry name" value="Fibronectin type III"/>
    <property type="match status" value="1"/>
</dbReference>
<dbReference type="Proteomes" id="UP000314294">
    <property type="component" value="Unassembled WGS sequence"/>
</dbReference>